<accession>A0A2S2NUL1</accession>
<protein>
    <submittedName>
        <fullName evidence="1">Uncharacterized protein</fullName>
    </submittedName>
</protein>
<proteinExistence type="predicted"/>
<reference evidence="1" key="1">
    <citation type="submission" date="2018-04" db="EMBL/GenBank/DDBJ databases">
        <title>Transcriptome of Schizaphis graminum biotype I.</title>
        <authorList>
            <person name="Scully E.D."/>
            <person name="Geib S.M."/>
            <person name="Palmer N.A."/>
            <person name="Koch K."/>
            <person name="Bradshaw J."/>
            <person name="Heng-Moss T."/>
            <person name="Sarath G."/>
        </authorList>
    </citation>
    <scope>NUCLEOTIDE SEQUENCE</scope>
</reference>
<evidence type="ECO:0000313" key="1">
    <source>
        <dbReference type="EMBL" id="MBY20748.1"/>
    </source>
</evidence>
<dbReference type="EMBL" id="GGMR01008129">
    <property type="protein sequence ID" value="MBY20748.1"/>
    <property type="molecule type" value="Transcribed_RNA"/>
</dbReference>
<name>A0A2S2NUL1_SCHGA</name>
<gene>
    <name evidence="1" type="ORF">g.32142</name>
</gene>
<dbReference type="AlphaFoldDB" id="A0A2S2NUL1"/>
<sequence length="110" mass="12908">MHTLYILPFHLSANDKSWYSSRIFLFHFHTSSNFRLCRDSYTPFQKRIISQPTGFRPCPRSRPYPSADLGGRIRSTCAKNDYSPLGWSVVKRRKFFFFTLLYTVLSDSLG</sequence>
<organism evidence="1">
    <name type="scientific">Schizaphis graminum</name>
    <name type="common">Green bug aphid</name>
    <dbReference type="NCBI Taxonomy" id="13262"/>
    <lineage>
        <taxon>Eukaryota</taxon>
        <taxon>Metazoa</taxon>
        <taxon>Ecdysozoa</taxon>
        <taxon>Arthropoda</taxon>
        <taxon>Hexapoda</taxon>
        <taxon>Insecta</taxon>
        <taxon>Pterygota</taxon>
        <taxon>Neoptera</taxon>
        <taxon>Paraneoptera</taxon>
        <taxon>Hemiptera</taxon>
        <taxon>Sternorrhyncha</taxon>
        <taxon>Aphidomorpha</taxon>
        <taxon>Aphidoidea</taxon>
        <taxon>Aphididae</taxon>
        <taxon>Aphidini</taxon>
        <taxon>Schizaphis</taxon>
    </lineage>
</organism>